<evidence type="ECO:0000256" key="1">
    <source>
        <dbReference type="ARBA" id="ARBA00004651"/>
    </source>
</evidence>
<dbReference type="Gene3D" id="1.20.1250.20">
    <property type="entry name" value="MFS general substrate transporter like domains"/>
    <property type="match status" value="1"/>
</dbReference>
<gene>
    <name evidence="8" type="ORF">D5S18_00885</name>
</gene>
<feature type="transmembrane region" description="Helical" evidence="7">
    <location>
        <begin position="290"/>
        <end position="307"/>
    </location>
</feature>
<feature type="transmembrane region" description="Helical" evidence="7">
    <location>
        <begin position="350"/>
        <end position="371"/>
    </location>
</feature>
<comment type="caution">
    <text evidence="8">The sequence shown here is derived from an EMBL/GenBank/DDBJ whole genome shotgun (WGS) entry which is preliminary data.</text>
</comment>
<evidence type="ECO:0000313" key="8">
    <source>
        <dbReference type="EMBL" id="RJO79862.1"/>
    </source>
</evidence>
<keyword evidence="6 7" id="KW-0472">Membrane</keyword>
<dbReference type="InterPro" id="IPR036259">
    <property type="entry name" value="MFS_trans_sf"/>
</dbReference>
<evidence type="ECO:0000256" key="4">
    <source>
        <dbReference type="ARBA" id="ARBA00022692"/>
    </source>
</evidence>
<dbReference type="PANTHER" id="PTHR23513:SF6">
    <property type="entry name" value="MAJOR FACILITATOR SUPERFAMILY ASSOCIATED DOMAIN-CONTAINING PROTEIN"/>
    <property type="match status" value="1"/>
</dbReference>
<evidence type="ECO:0000256" key="6">
    <source>
        <dbReference type="ARBA" id="ARBA00023136"/>
    </source>
</evidence>
<evidence type="ECO:0000256" key="3">
    <source>
        <dbReference type="ARBA" id="ARBA00022475"/>
    </source>
</evidence>
<feature type="transmembrane region" description="Helical" evidence="7">
    <location>
        <begin position="224"/>
        <end position="246"/>
    </location>
</feature>
<organism evidence="8 9">
    <name type="scientific">Nocardia panacis</name>
    <dbReference type="NCBI Taxonomy" id="2340916"/>
    <lineage>
        <taxon>Bacteria</taxon>
        <taxon>Bacillati</taxon>
        <taxon>Actinomycetota</taxon>
        <taxon>Actinomycetes</taxon>
        <taxon>Mycobacteriales</taxon>
        <taxon>Nocardiaceae</taxon>
        <taxon>Nocardia</taxon>
    </lineage>
</organism>
<feature type="transmembrane region" description="Helical" evidence="7">
    <location>
        <begin position="47"/>
        <end position="67"/>
    </location>
</feature>
<feature type="transmembrane region" description="Helical" evidence="7">
    <location>
        <begin position="12"/>
        <end position="35"/>
    </location>
</feature>
<dbReference type="SUPFAM" id="SSF103473">
    <property type="entry name" value="MFS general substrate transporter"/>
    <property type="match status" value="1"/>
</dbReference>
<protein>
    <submittedName>
        <fullName evidence="8">MFS transporter</fullName>
    </submittedName>
</protein>
<dbReference type="InterPro" id="IPR010290">
    <property type="entry name" value="TM_effector"/>
</dbReference>
<comment type="subcellular location">
    <subcellularLocation>
        <location evidence="1">Cell membrane</location>
        <topology evidence="1">Multi-pass membrane protein</topology>
    </subcellularLocation>
</comment>
<dbReference type="Proteomes" id="UP000266677">
    <property type="component" value="Unassembled WGS sequence"/>
</dbReference>
<proteinExistence type="predicted"/>
<evidence type="ECO:0000313" key="9">
    <source>
        <dbReference type="Proteomes" id="UP000266677"/>
    </source>
</evidence>
<evidence type="ECO:0000256" key="5">
    <source>
        <dbReference type="ARBA" id="ARBA00022989"/>
    </source>
</evidence>
<sequence length="417" mass="44294">MPMDSGSIRANRTFLLLWSANGTSLVGFHLVRIAYPLLALAETGSPAAAGWAGFALSVPSLVFQLYAGVIVDRLDRVRILLWCQWIGLAAAAVATFAAWSRPPGFALILLLAAFVEGSMLVFVNLAELAVTRDVVSVEQRAAAFALLESEKPIASLLGRAVGAALFGVARWLPFLLNTVTYLYSAGSLTAARSKIPAVERDSSPHGTLWRDIAEGLHVVWREPVLRVSTAMIAASNIVIQVVLLLIMVELQADGRPMWVIGFVLAAAGVGGIAGTSWATWLLARIEPRRVYRMALWAWTLLLAPVALSDNPFVLALCWGGVGCVGVVSNVALTVYRVAVTPEQILGRAVATINMVLEAAIALGALGAGYLTSTLGLIATRGEVVAAMGILALCAVARIFGAPEVEGRRVRRSDLHLL</sequence>
<feature type="transmembrane region" description="Helical" evidence="7">
    <location>
        <begin position="105"/>
        <end position="126"/>
    </location>
</feature>
<feature type="transmembrane region" description="Helical" evidence="7">
    <location>
        <begin position="258"/>
        <end position="283"/>
    </location>
</feature>
<evidence type="ECO:0000256" key="2">
    <source>
        <dbReference type="ARBA" id="ARBA00022448"/>
    </source>
</evidence>
<keyword evidence="9" id="KW-1185">Reference proteome</keyword>
<feature type="transmembrane region" description="Helical" evidence="7">
    <location>
        <begin position="313"/>
        <end position="338"/>
    </location>
</feature>
<dbReference type="AlphaFoldDB" id="A0A3A4L9A8"/>
<dbReference type="Pfam" id="PF05977">
    <property type="entry name" value="MFS_3"/>
    <property type="match status" value="1"/>
</dbReference>
<feature type="transmembrane region" description="Helical" evidence="7">
    <location>
        <begin position="383"/>
        <end position="401"/>
    </location>
</feature>
<keyword evidence="5 7" id="KW-1133">Transmembrane helix</keyword>
<accession>A0A3A4L9A8</accession>
<dbReference type="PANTHER" id="PTHR23513">
    <property type="entry name" value="INTEGRAL MEMBRANE EFFLUX PROTEIN-RELATED"/>
    <property type="match status" value="1"/>
</dbReference>
<dbReference type="GO" id="GO:0005886">
    <property type="term" value="C:plasma membrane"/>
    <property type="evidence" value="ECO:0007669"/>
    <property type="project" value="UniProtKB-SubCell"/>
</dbReference>
<evidence type="ECO:0000256" key="7">
    <source>
        <dbReference type="SAM" id="Phobius"/>
    </source>
</evidence>
<feature type="transmembrane region" description="Helical" evidence="7">
    <location>
        <begin position="79"/>
        <end position="99"/>
    </location>
</feature>
<name>A0A3A4L9A8_9NOCA</name>
<reference evidence="8 9" key="1">
    <citation type="submission" date="2018-09" db="EMBL/GenBank/DDBJ databases">
        <title>YIM PH21274 draft genome.</title>
        <authorList>
            <person name="Miao C."/>
        </authorList>
    </citation>
    <scope>NUCLEOTIDE SEQUENCE [LARGE SCALE GENOMIC DNA]</scope>
    <source>
        <strain evidence="8 9">YIM PH 21724</strain>
    </source>
</reference>
<keyword evidence="4 7" id="KW-0812">Transmembrane</keyword>
<keyword evidence="2" id="KW-0813">Transport</keyword>
<dbReference type="EMBL" id="QZFU01000006">
    <property type="protein sequence ID" value="RJO79862.1"/>
    <property type="molecule type" value="Genomic_DNA"/>
</dbReference>
<dbReference type="CDD" id="cd06173">
    <property type="entry name" value="MFS_MefA_like"/>
    <property type="match status" value="1"/>
</dbReference>
<keyword evidence="3" id="KW-1003">Cell membrane</keyword>